<sequence>MRSLLCAIMLFPPFALTAFAIDGDRQMDEYQINAFRNVKAEGSNGNYLVRGEARPLEGTFYFSVEDGHVEYIKEKQVFMKDKDLNWEPIQIQIQIPKETLPDNGTLLINLYERNREGRIMNSYPIILQRFK</sequence>
<feature type="chain" id="PRO_5045916186" evidence="1">
    <location>
        <begin position="21"/>
        <end position="131"/>
    </location>
</feature>
<organism evidence="2 3">
    <name type="scientific">Neobacillus pocheonensis</name>
    <dbReference type="NCBI Taxonomy" id="363869"/>
    <lineage>
        <taxon>Bacteria</taxon>
        <taxon>Bacillati</taxon>
        <taxon>Bacillota</taxon>
        <taxon>Bacilli</taxon>
        <taxon>Bacillales</taxon>
        <taxon>Bacillaceae</taxon>
        <taxon>Neobacillus</taxon>
    </lineage>
</organism>
<reference evidence="2 3" key="1">
    <citation type="submission" date="2022-06" db="EMBL/GenBank/DDBJ databases">
        <authorList>
            <person name="Jeon C.O."/>
        </authorList>
    </citation>
    <scope>NUCLEOTIDE SEQUENCE [LARGE SCALE GENOMIC DNA]</scope>
    <source>
        <strain evidence="2 3">KCTC 13943</strain>
    </source>
</reference>
<evidence type="ECO:0000313" key="2">
    <source>
        <dbReference type="EMBL" id="MCM2533715.1"/>
    </source>
</evidence>
<evidence type="ECO:0000256" key="1">
    <source>
        <dbReference type="SAM" id="SignalP"/>
    </source>
</evidence>
<keyword evidence="3" id="KW-1185">Reference proteome</keyword>
<comment type="caution">
    <text evidence="2">The sequence shown here is derived from an EMBL/GenBank/DDBJ whole genome shotgun (WGS) entry which is preliminary data.</text>
</comment>
<dbReference type="Proteomes" id="UP001523262">
    <property type="component" value="Unassembled WGS sequence"/>
</dbReference>
<evidence type="ECO:0000313" key="3">
    <source>
        <dbReference type="Proteomes" id="UP001523262"/>
    </source>
</evidence>
<keyword evidence="1" id="KW-0732">Signal</keyword>
<feature type="signal peptide" evidence="1">
    <location>
        <begin position="1"/>
        <end position="20"/>
    </location>
</feature>
<accession>A0ABT0WBM5</accession>
<name>A0ABT0WBM5_9BACI</name>
<proteinExistence type="predicted"/>
<gene>
    <name evidence="2" type="ORF">NDK43_16635</name>
</gene>
<protein>
    <submittedName>
        <fullName evidence="2">Intracellular proteinase inhibitor</fullName>
    </submittedName>
</protein>
<dbReference type="EMBL" id="JAMQCR010000001">
    <property type="protein sequence ID" value="MCM2533715.1"/>
    <property type="molecule type" value="Genomic_DNA"/>
</dbReference>